<dbReference type="SUPFAM" id="SSF48371">
    <property type="entry name" value="ARM repeat"/>
    <property type="match status" value="1"/>
</dbReference>
<keyword evidence="3" id="KW-1185">Reference proteome</keyword>
<comment type="caution">
    <text evidence="2">The sequence shown here is derived from an EMBL/GenBank/DDBJ whole genome shotgun (WGS) entry which is preliminary data.</text>
</comment>
<protein>
    <submittedName>
        <fullName evidence="2">Uncharacterized protein</fullName>
    </submittedName>
</protein>
<name>A0AAN8UNH0_9MAGN</name>
<dbReference type="InterPro" id="IPR016024">
    <property type="entry name" value="ARM-type_fold"/>
</dbReference>
<proteinExistence type="predicted"/>
<feature type="non-terminal residue" evidence="2">
    <location>
        <position position="430"/>
    </location>
</feature>
<gene>
    <name evidence="2" type="ORF">RJ641_020948</name>
</gene>
<sequence length="430" mass="49465">KHVLDEFHFDFPLCDIGQENEDSVQLPSQSCIDDSSTMLCSIMRSVTGRSMIAELSLSELLVIWANVIAEWHAWEELEDLLNFDCIKEVVNLDTKFGLENFLLKRLPPPPVPPCEDVKQALVIAFSRAAFSGFKEVQQKPNPLWKPLVLVLSSRYLCYPDIVIRFLDKDEEKGFGLWMSALAFIFTRSYEHSVLLELEIKLIVMALAKVVEQQLETVNQDKAELYFIEPFIRLKEERKEEEDDEDENDSDCDGDDEEDEDEDDELNLINEFQYRLVINCHPYPIVRCIDDEKHTFSSPVGRILRKMYIKETDEEFLDREANAAAALENGTIIEEVAEDQEQELELGKLIDSKINFLLEVYLYTSPNLTINGLSGSFLKALGGLPLTRGLEEVDLQRAMRSLLEGYHPVLVQRQTLPQPLVSRFLDTFPEY</sequence>
<dbReference type="AlphaFoldDB" id="A0AAN8UNH0"/>
<accession>A0AAN8UNH0</accession>
<organism evidence="2 3">
    <name type="scientific">Dillenia turbinata</name>
    <dbReference type="NCBI Taxonomy" id="194707"/>
    <lineage>
        <taxon>Eukaryota</taxon>
        <taxon>Viridiplantae</taxon>
        <taxon>Streptophyta</taxon>
        <taxon>Embryophyta</taxon>
        <taxon>Tracheophyta</taxon>
        <taxon>Spermatophyta</taxon>
        <taxon>Magnoliopsida</taxon>
        <taxon>eudicotyledons</taxon>
        <taxon>Gunneridae</taxon>
        <taxon>Pentapetalae</taxon>
        <taxon>Dilleniales</taxon>
        <taxon>Dilleniaceae</taxon>
        <taxon>Dillenia</taxon>
    </lineage>
</organism>
<feature type="non-terminal residue" evidence="2">
    <location>
        <position position="1"/>
    </location>
</feature>
<dbReference type="Proteomes" id="UP001370490">
    <property type="component" value="Unassembled WGS sequence"/>
</dbReference>
<feature type="region of interest" description="Disordered" evidence="1">
    <location>
        <begin position="236"/>
        <end position="262"/>
    </location>
</feature>
<reference evidence="2 3" key="1">
    <citation type="submission" date="2023-12" db="EMBL/GenBank/DDBJ databases">
        <title>A high-quality genome assembly for Dillenia turbinata (Dilleniales).</title>
        <authorList>
            <person name="Chanderbali A."/>
        </authorList>
    </citation>
    <scope>NUCLEOTIDE SEQUENCE [LARGE SCALE GENOMIC DNA]</scope>
    <source>
        <strain evidence="2">LSX21</strain>
        <tissue evidence="2">Leaf</tissue>
    </source>
</reference>
<feature type="compositionally biased region" description="Acidic residues" evidence="1">
    <location>
        <begin position="238"/>
        <end position="262"/>
    </location>
</feature>
<evidence type="ECO:0000256" key="1">
    <source>
        <dbReference type="SAM" id="MobiDB-lite"/>
    </source>
</evidence>
<evidence type="ECO:0000313" key="2">
    <source>
        <dbReference type="EMBL" id="KAK6913627.1"/>
    </source>
</evidence>
<evidence type="ECO:0000313" key="3">
    <source>
        <dbReference type="Proteomes" id="UP001370490"/>
    </source>
</evidence>
<dbReference type="EMBL" id="JBAMMX010000026">
    <property type="protein sequence ID" value="KAK6913627.1"/>
    <property type="molecule type" value="Genomic_DNA"/>
</dbReference>